<organism evidence="6 7">
    <name type="scientific">Cereibacter changlensis JA139</name>
    <dbReference type="NCBI Taxonomy" id="1188249"/>
    <lineage>
        <taxon>Bacteria</taxon>
        <taxon>Pseudomonadati</taxon>
        <taxon>Pseudomonadota</taxon>
        <taxon>Alphaproteobacteria</taxon>
        <taxon>Rhodobacterales</taxon>
        <taxon>Paracoccaceae</taxon>
        <taxon>Cereibacter</taxon>
    </lineage>
</organism>
<dbReference type="Pfam" id="PF00990">
    <property type="entry name" value="GGDEF"/>
    <property type="match status" value="1"/>
</dbReference>
<dbReference type="SMART" id="SM00304">
    <property type="entry name" value="HAMP"/>
    <property type="match status" value="1"/>
</dbReference>
<dbReference type="RefSeq" id="WP_107662188.1">
    <property type="nucleotide sequence ID" value="NZ_PZKG01000004.1"/>
</dbReference>
<name>A0A2T4JZZ6_9RHOB</name>
<dbReference type="SUPFAM" id="SSF55073">
    <property type="entry name" value="Nucleotide cyclase"/>
    <property type="match status" value="1"/>
</dbReference>
<feature type="domain" description="GGDEF" evidence="5">
    <location>
        <begin position="302"/>
        <end position="430"/>
    </location>
</feature>
<dbReference type="InterPro" id="IPR003660">
    <property type="entry name" value="HAMP_dom"/>
</dbReference>
<dbReference type="FunFam" id="3.30.70.270:FF:000001">
    <property type="entry name" value="Diguanylate cyclase domain protein"/>
    <property type="match status" value="1"/>
</dbReference>
<evidence type="ECO:0000259" key="5">
    <source>
        <dbReference type="PROSITE" id="PS50887"/>
    </source>
</evidence>
<evidence type="ECO:0000313" key="7">
    <source>
        <dbReference type="Proteomes" id="UP000241010"/>
    </source>
</evidence>
<dbReference type="InterPro" id="IPR029787">
    <property type="entry name" value="Nucleotide_cyclase"/>
</dbReference>
<comment type="catalytic activity">
    <reaction evidence="2">
        <text>2 GTP = 3',3'-c-di-GMP + 2 diphosphate</text>
        <dbReference type="Rhea" id="RHEA:24898"/>
        <dbReference type="ChEBI" id="CHEBI:33019"/>
        <dbReference type="ChEBI" id="CHEBI:37565"/>
        <dbReference type="ChEBI" id="CHEBI:58805"/>
        <dbReference type="EC" id="2.7.7.65"/>
    </reaction>
</comment>
<evidence type="ECO:0000256" key="2">
    <source>
        <dbReference type="ARBA" id="ARBA00034247"/>
    </source>
</evidence>
<accession>A0A2T4JZZ6</accession>
<sequence length="430" mass="47111">MTKAIQFLYRQSLRSWIIIAMIFAGLPLMASAVSGYIVYHRTIVQPFREVLSTQQDMLISLQRIQGDYWLVSEAVNAYVLTGDPAQAKRFSTARDHVETQFDRMERAVADQPVLAVPVRAARAEWALVAATAQALLDRERPDLADAIGDLGQVLEVERQLPAAALKLEELLRDVRLINEANHAETLRAFRVIEYGALAALVLSIGMMGLGGFIVNRAIVLSADELVAGAKRFAEGRHSRPVRVTVPPELAAVADAFNSMTRTILEQQERLGEYGRRDSLTGLLNRHEFDRALAGRLGAPGPHRFALLLADVDFFKQINDRHGHVIGDAVLRSLALTLQSEARDSGAAFRYGGEEFAILLDDSGEAEALAMAERLRRAVAALTHLPEAEITCSFGLALHPPVRSAEALLRAADAALYEAKAKGRNRVVLAA</sequence>
<evidence type="ECO:0000256" key="1">
    <source>
        <dbReference type="ARBA" id="ARBA00012528"/>
    </source>
</evidence>
<dbReference type="Gene3D" id="6.10.340.10">
    <property type="match status" value="1"/>
</dbReference>
<evidence type="ECO:0000313" key="6">
    <source>
        <dbReference type="EMBL" id="PTE23464.1"/>
    </source>
</evidence>
<dbReference type="SMART" id="SM00267">
    <property type="entry name" value="GGDEF"/>
    <property type="match status" value="1"/>
</dbReference>
<feature type="transmembrane region" description="Helical" evidence="3">
    <location>
        <begin position="16"/>
        <end position="39"/>
    </location>
</feature>
<feature type="transmembrane region" description="Helical" evidence="3">
    <location>
        <begin position="194"/>
        <end position="214"/>
    </location>
</feature>
<dbReference type="Pfam" id="PF00672">
    <property type="entry name" value="HAMP"/>
    <property type="match status" value="1"/>
</dbReference>
<dbReference type="PANTHER" id="PTHR45138">
    <property type="entry name" value="REGULATORY COMPONENTS OF SENSORY TRANSDUCTION SYSTEM"/>
    <property type="match status" value="1"/>
</dbReference>
<dbReference type="Proteomes" id="UP000241010">
    <property type="component" value="Unassembled WGS sequence"/>
</dbReference>
<dbReference type="NCBIfam" id="TIGR00254">
    <property type="entry name" value="GGDEF"/>
    <property type="match status" value="1"/>
</dbReference>
<dbReference type="PROSITE" id="PS50885">
    <property type="entry name" value="HAMP"/>
    <property type="match status" value="1"/>
</dbReference>
<dbReference type="GO" id="GO:0052621">
    <property type="term" value="F:diguanylate cyclase activity"/>
    <property type="evidence" value="ECO:0007669"/>
    <property type="project" value="UniProtKB-EC"/>
</dbReference>
<dbReference type="Gene3D" id="3.30.70.270">
    <property type="match status" value="1"/>
</dbReference>
<feature type="domain" description="HAMP" evidence="4">
    <location>
        <begin position="216"/>
        <end position="268"/>
    </location>
</feature>
<keyword evidence="3" id="KW-0812">Transmembrane</keyword>
<dbReference type="EMBL" id="PZKG01000004">
    <property type="protein sequence ID" value="PTE23464.1"/>
    <property type="molecule type" value="Genomic_DNA"/>
</dbReference>
<dbReference type="InterPro" id="IPR050469">
    <property type="entry name" value="Diguanylate_Cyclase"/>
</dbReference>
<keyword evidence="3" id="KW-1133">Transmembrane helix</keyword>
<dbReference type="PROSITE" id="PS50887">
    <property type="entry name" value="GGDEF"/>
    <property type="match status" value="1"/>
</dbReference>
<dbReference type="InterPro" id="IPR000160">
    <property type="entry name" value="GGDEF_dom"/>
</dbReference>
<dbReference type="EC" id="2.7.7.65" evidence="1"/>
<dbReference type="GO" id="GO:0007165">
    <property type="term" value="P:signal transduction"/>
    <property type="evidence" value="ECO:0007669"/>
    <property type="project" value="InterPro"/>
</dbReference>
<dbReference type="PANTHER" id="PTHR45138:SF9">
    <property type="entry name" value="DIGUANYLATE CYCLASE DGCM-RELATED"/>
    <property type="match status" value="1"/>
</dbReference>
<dbReference type="GO" id="GO:1902201">
    <property type="term" value="P:negative regulation of bacterial-type flagellum-dependent cell motility"/>
    <property type="evidence" value="ECO:0007669"/>
    <property type="project" value="TreeGrafter"/>
</dbReference>
<dbReference type="CDD" id="cd01949">
    <property type="entry name" value="GGDEF"/>
    <property type="match status" value="1"/>
</dbReference>
<dbReference type="GO" id="GO:0043709">
    <property type="term" value="P:cell adhesion involved in single-species biofilm formation"/>
    <property type="evidence" value="ECO:0007669"/>
    <property type="project" value="TreeGrafter"/>
</dbReference>
<dbReference type="CDD" id="cd06225">
    <property type="entry name" value="HAMP"/>
    <property type="match status" value="1"/>
</dbReference>
<protein>
    <recommendedName>
        <fullName evidence="1">diguanylate cyclase</fullName>
        <ecNumber evidence="1">2.7.7.65</ecNumber>
    </recommendedName>
</protein>
<proteinExistence type="predicted"/>
<dbReference type="GO" id="GO:0005886">
    <property type="term" value="C:plasma membrane"/>
    <property type="evidence" value="ECO:0007669"/>
    <property type="project" value="TreeGrafter"/>
</dbReference>
<dbReference type="OrthoDB" id="9812260at2"/>
<keyword evidence="7" id="KW-1185">Reference proteome</keyword>
<reference evidence="6 7" key="1">
    <citation type="submission" date="2018-03" db="EMBL/GenBank/DDBJ databases">
        <title>Cereibacter changlensis.</title>
        <authorList>
            <person name="Meyer T.E."/>
            <person name="Miller S."/>
            <person name="Lodha T."/>
            <person name="Gandham S."/>
            <person name="Chintalapati S."/>
            <person name="Chintalapati V.R."/>
        </authorList>
    </citation>
    <scope>NUCLEOTIDE SEQUENCE [LARGE SCALE GENOMIC DNA]</scope>
    <source>
        <strain evidence="6 7">JA139</strain>
    </source>
</reference>
<evidence type="ECO:0000256" key="3">
    <source>
        <dbReference type="SAM" id="Phobius"/>
    </source>
</evidence>
<dbReference type="AlphaFoldDB" id="A0A2T4JZZ6"/>
<evidence type="ECO:0000259" key="4">
    <source>
        <dbReference type="PROSITE" id="PS50885"/>
    </source>
</evidence>
<comment type="caution">
    <text evidence="6">The sequence shown here is derived from an EMBL/GenBank/DDBJ whole genome shotgun (WGS) entry which is preliminary data.</text>
</comment>
<keyword evidence="3" id="KW-0472">Membrane</keyword>
<gene>
    <name evidence="6" type="ORF">C5F48_01755</name>
</gene>
<dbReference type="InterPro" id="IPR043128">
    <property type="entry name" value="Rev_trsase/Diguanyl_cyclase"/>
</dbReference>